<keyword evidence="3" id="KW-0731">Sigma factor</keyword>
<sequence>MMSRDTPFDVTGQLGALRRYARSLTRSDVEAEDLVHDALLQAYEKRAGFQAGRSLRSWLMSILHNVFVDRYRSRQAEARRIEQAAELQDPFVPPAQDHQLRLAQVRRAFLELPEEQRAALHLVTIEGLTFAEAAGTLGIPVGTLMSRLARARATLRAIEDGTSDKGGGAKPAHHLRIVGGSDGPSR</sequence>
<evidence type="ECO:0000256" key="2">
    <source>
        <dbReference type="ARBA" id="ARBA00023015"/>
    </source>
</evidence>
<evidence type="ECO:0000259" key="7">
    <source>
        <dbReference type="Pfam" id="PF08281"/>
    </source>
</evidence>
<dbReference type="EMBL" id="JAUSVX010000011">
    <property type="protein sequence ID" value="MDQ0472236.1"/>
    <property type="molecule type" value="Genomic_DNA"/>
</dbReference>
<keyword evidence="2" id="KW-0805">Transcription regulation</keyword>
<organism evidence="8 9">
    <name type="scientific">Labrys wisconsinensis</name>
    <dbReference type="NCBI Taxonomy" id="425677"/>
    <lineage>
        <taxon>Bacteria</taxon>
        <taxon>Pseudomonadati</taxon>
        <taxon>Pseudomonadota</taxon>
        <taxon>Alphaproteobacteria</taxon>
        <taxon>Hyphomicrobiales</taxon>
        <taxon>Xanthobacteraceae</taxon>
        <taxon>Labrys</taxon>
    </lineage>
</organism>
<reference evidence="8 9" key="1">
    <citation type="submission" date="2023-07" db="EMBL/GenBank/DDBJ databases">
        <title>Genomic Encyclopedia of Type Strains, Phase IV (KMG-IV): sequencing the most valuable type-strain genomes for metagenomic binning, comparative biology and taxonomic classification.</title>
        <authorList>
            <person name="Goeker M."/>
        </authorList>
    </citation>
    <scope>NUCLEOTIDE SEQUENCE [LARGE SCALE GENOMIC DNA]</scope>
    <source>
        <strain evidence="8 9">DSM 19619</strain>
    </source>
</reference>
<feature type="region of interest" description="Disordered" evidence="5">
    <location>
        <begin position="160"/>
        <end position="186"/>
    </location>
</feature>
<dbReference type="InterPro" id="IPR013324">
    <property type="entry name" value="RNA_pol_sigma_r3/r4-like"/>
</dbReference>
<accession>A0ABU0JD82</accession>
<dbReference type="InterPro" id="IPR036388">
    <property type="entry name" value="WH-like_DNA-bd_sf"/>
</dbReference>
<dbReference type="SUPFAM" id="SSF88659">
    <property type="entry name" value="Sigma3 and sigma4 domains of RNA polymerase sigma factors"/>
    <property type="match status" value="1"/>
</dbReference>
<evidence type="ECO:0000256" key="5">
    <source>
        <dbReference type="SAM" id="MobiDB-lite"/>
    </source>
</evidence>
<evidence type="ECO:0000256" key="3">
    <source>
        <dbReference type="ARBA" id="ARBA00023082"/>
    </source>
</evidence>
<feature type="domain" description="RNA polymerase sigma-70 region 2" evidence="6">
    <location>
        <begin position="15"/>
        <end position="75"/>
    </location>
</feature>
<dbReference type="InterPro" id="IPR013249">
    <property type="entry name" value="RNA_pol_sigma70_r4_t2"/>
</dbReference>
<evidence type="ECO:0000313" key="9">
    <source>
        <dbReference type="Proteomes" id="UP001242480"/>
    </source>
</evidence>
<dbReference type="Gene3D" id="1.10.1740.10">
    <property type="match status" value="1"/>
</dbReference>
<comment type="caution">
    <text evidence="8">The sequence shown here is derived from an EMBL/GenBank/DDBJ whole genome shotgun (WGS) entry which is preliminary data.</text>
</comment>
<dbReference type="Pfam" id="PF08281">
    <property type="entry name" value="Sigma70_r4_2"/>
    <property type="match status" value="1"/>
</dbReference>
<keyword evidence="4" id="KW-0804">Transcription</keyword>
<dbReference type="InterPro" id="IPR007627">
    <property type="entry name" value="RNA_pol_sigma70_r2"/>
</dbReference>
<comment type="similarity">
    <text evidence="1">Belongs to the sigma-70 factor family. ECF subfamily.</text>
</comment>
<dbReference type="NCBIfam" id="NF009164">
    <property type="entry name" value="PRK12511.1"/>
    <property type="match status" value="1"/>
</dbReference>
<dbReference type="PANTHER" id="PTHR43133:SF25">
    <property type="entry name" value="RNA POLYMERASE SIGMA FACTOR RFAY-RELATED"/>
    <property type="match status" value="1"/>
</dbReference>
<dbReference type="Gene3D" id="1.10.10.10">
    <property type="entry name" value="Winged helix-like DNA-binding domain superfamily/Winged helix DNA-binding domain"/>
    <property type="match status" value="1"/>
</dbReference>
<dbReference type="InterPro" id="IPR014284">
    <property type="entry name" value="RNA_pol_sigma-70_dom"/>
</dbReference>
<proteinExistence type="inferred from homology"/>
<evidence type="ECO:0000256" key="1">
    <source>
        <dbReference type="ARBA" id="ARBA00010641"/>
    </source>
</evidence>
<protein>
    <submittedName>
        <fullName evidence="8">RNA polymerase sigma-70 factor (ECF subfamily)</fullName>
    </submittedName>
</protein>
<evidence type="ECO:0000256" key="4">
    <source>
        <dbReference type="ARBA" id="ARBA00023163"/>
    </source>
</evidence>
<name>A0ABU0JD82_9HYPH</name>
<dbReference type="Pfam" id="PF04542">
    <property type="entry name" value="Sigma70_r2"/>
    <property type="match status" value="1"/>
</dbReference>
<gene>
    <name evidence="8" type="ORF">QO011_005265</name>
</gene>
<keyword evidence="9" id="KW-1185">Reference proteome</keyword>
<feature type="domain" description="RNA polymerase sigma factor 70 region 4 type 2" evidence="7">
    <location>
        <begin position="103"/>
        <end position="155"/>
    </location>
</feature>
<dbReference type="InterPro" id="IPR039425">
    <property type="entry name" value="RNA_pol_sigma-70-like"/>
</dbReference>
<dbReference type="InterPro" id="IPR013325">
    <property type="entry name" value="RNA_pol_sigma_r2"/>
</dbReference>
<dbReference type="NCBIfam" id="TIGR02937">
    <property type="entry name" value="sigma70-ECF"/>
    <property type="match status" value="1"/>
</dbReference>
<evidence type="ECO:0000259" key="6">
    <source>
        <dbReference type="Pfam" id="PF04542"/>
    </source>
</evidence>
<dbReference type="Proteomes" id="UP001242480">
    <property type="component" value="Unassembled WGS sequence"/>
</dbReference>
<dbReference type="SUPFAM" id="SSF88946">
    <property type="entry name" value="Sigma2 domain of RNA polymerase sigma factors"/>
    <property type="match status" value="1"/>
</dbReference>
<dbReference type="PANTHER" id="PTHR43133">
    <property type="entry name" value="RNA POLYMERASE ECF-TYPE SIGMA FACTO"/>
    <property type="match status" value="1"/>
</dbReference>
<evidence type="ECO:0000313" key="8">
    <source>
        <dbReference type="EMBL" id="MDQ0472236.1"/>
    </source>
</evidence>
<dbReference type="CDD" id="cd06171">
    <property type="entry name" value="Sigma70_r4"/>
    <property type="match status" value="1"/>
</dbReference>